<dbReference type="PROSITE" id="PS51257">
    <property type="entry name" value="PROKAR_LIPOPROTEIN"/>
    <property type="match status" value="1"/>
</dbReference>
<dbReference type="AlphaFoldDB" id="A0A2A5JVQ1"/>
<dbReference type="Gene3D" id="3.40.710.10">
    <property type="entry name" value="DD-peptidase/beta-lactamase superfamily"/>
    <property type="match status" value="1"/>
</dbReference>
<dbReference type="Pfam" id="PF00144">
    <property type="entry name" value="Beta-lactamase"/>
    <property type="match status" value="1"/>
</dbReference>
<protein>
    <submittedName>
        <fullName evidence="5">Serine hydrolase</fullName>
    </submittedName>
</protein>
<keyword evidence="5" id="KW-0378">Hydrolase</keyword>
<comment type="subcellular location">
    <subcellularLocation>
        <location evidence="1">Membrane</location>
    </subcellularLocation>
</comment>
<keyword evidence="6" id="KW-1185">Reference proteome</keyword>
<dbReference type="GO" id="GO:0016020">
    <property type="term" value="C:membrane"/>
    <property type="evidence" value="ECO:0007669"/>
    <property type="project" value="UniProtKB-SubCell"/>
</dbReference>
<dbReference type="Proteomes" id="UP000228621">
    <property type="component" value="Unassembled WGS sequence"/>
</dbReference>
<keyword evidence="2" id="KW-0472">Membrane</keyword>
<evidence type="ECO:0000313" key="6">
    <source>
        <dbReference type="Proteomes" id="UP000228621"/>
    </source>
</evidence>
<organism evidence="5 6">
    <name type="scientific">Pseudoalteromonas piscicida</name>
    <dbReference type="NCBI Taxonomy" id="43662"/>
    <lineage>
        <taxon>Bacteria</taxon>
        <taxon>Pseudomonadati</taxon>
        <taxon>Pseudomonadota</taxon>
        <taxon>Gammaproteobacteria</taxon>
        <taxon>Alteromonadales</taxon>
        <taxon>Pseudoalteromonadaceae</taxon>
        <taxon>Pseudoalteromonas</taxon>
    </lineage>
</organism>
<reference evidence="6" key="1">
    <citation type="journal article" date="2019" name="Genome Announc.">
        <title>Draft Genome Sequence of Pseudoalteromonas piscicida Strain 36Y ROTHPW, an Hypersaline Seawater Isolate from the South Coast of Sonora, Mexico.</title>
        <authorList>
            <person name="Sanchez-Diaz R."/>
            <person name="Molina-Garza Z.J."/>
            <person name="Cruz-Suarez L.E."/>
            <person name="Selvin J."/>
            <person name="Kiran G.S."/>
            <person name="Ibarra-Gamez J.C."/>
            <person name="Gomez-Gil B."/>
            <person name="Galaviz-Silva L."/>
        </authorList>
    </citation>
    <scope>NUCLEOTIDE SEQUENCE [LARGE SCALE GENOMIC DNA]</scope>
    <source>
        <strain evidence="6">36Y_RITHPW</strain>
    </source>
</reference>
<evidence type="ECO:0000256" key="2">
    <source>
        <dbReference type="ARBA" id="ARBA00023136"/>
    </source>
</evidence>
<keyword evidence="3" id="KW-0732">Signal</keyword>
<evidence type="ECO:0000256" key="1">
    <source>
        <dbReference type="ARBA" id="ARBA00004370"/>
    </source>
</evidence>
<feature type="signal peptide" evidence="3">
    <location>
        <begin position="1"/>
        <end position="22"/>
    </location>
</feature>
<gene>
    <name evidence="5" type="ORF">CEX98_01495</name>
</gene>
<dbReference type="GO" id="GO:0016787">
    <property type="term" value="F:hydrolase activity"/>
    <property type="evidence" value="ECO:0007669"/>
    <property type="project" value="UniProtKB-KW"/>
</dbReference>
<dbReference type="PANTHER" id="PTHR46825">
    <property type="entry name" value="D-ALANYL-D-ALANINE-CARBOXYPEPTIDASE/ENDOPEPTIDASE AMPH"/>
    <property type="match status" value="1"/>
</dbReference>
<feature type="domain" description="Beta-lactamase-related" evidence="4">
    <location>
        <begin position="63"/>
        <end position="424"/>
    </location>
</feature>
<evidence type="ECO:0000256" key="3">
    <source>
        <dbReference type="SAM" id="SignalP"/>
    </source>
</evidence>
<dbReference type="EMBL" id="NKHF01000007">
    <property type="protein sequence ID" value="PCK33427.1"/>
    <property type="molecule type" value="Genomic_DNA"/>
</dbReference>
<comment type="caution">
    <text evidence="5">The sequence shown here is derived from an EMBL/GenBank/DDBJ whole genome shotgun (WGS) entry which is preliminary data.</text>
</comment>
<dbReference type="PANTHER" id="PTHR46825:SF11">
    <property type="entry name" value="PENICILLIN-BINDING PROTEIN 4"/>
    <property type="match status" value="1"/>
</dbReference>
<proteinExistence type="predicted"/>
<dbReference type="InterPro" id="IPR012338">
    <property type="entry name" value="Beta-lactam/transpept-like"/>
</dbReference>
<dbReference type="InterPro" id="IPR001466">
    <property type="entry name" value="Beta-lactam-related"/>
</dbReference>
<dbReference type="RefSeq" id="WP_099640377.1">
    <property type="nucleotide sequence ID" value="NZ_NKHF01000007.1"/>
</dbReference>
<dbReference type="OrthoDB" id="9799367at2"/>
<dbReference type="InterPro" id="IPR050491">
    <property type="entry name" value="AmpC-like"/>
</dbReference>
<feature type="chain" id="PRO_5012698259" evidence="3">
    <location>
        <begin position="23"/>
        <end position="458"/>
    </location>
</feature>
<evidence type="ECO:0000259" key="4">
    <source>
        <dbReference type="Pfam" id="PF00144"/>
    </source>
</evidence>
<accession>A0A2A5JVQ1</accession>
<dbReference type="SUPFAM" id="SSF56601">
    <property type="entry name" value="beta-lactamase/transpeptidase-like"/>
    <property type="match status" value="1"/>
</dbReference>
<sequence>MKWLIQLRLRMMMLFCITLALASCLQKKSIADNHTIMPNQLEMIEAVVKEYCDANVFFGTIYITSVDKVVYQSNCGPQNMQYDVDNSVKSKYRIGSNTKAFSAAILMKMLAGRDLRQETIGDHLPWYPDNQCADVSLHHLLTMSSGINNYSDNEAVYDNYGWRPYLYNSSLDLNGPEDFSNRFCTCGAEAGQSGAPSFTPGSKYEYSNCNYYLIGNIIEQLAAGKQGNIGREYWFANIVQEQILNPLNMTDSGSYSAIGVYSNMTTGYIYNQNQYLSLANGRPPATGGPAPYEDILVNPYSNPLVLYSAGDLYSTVEDMHKWDQGLYGTQILNDAQKLAAFAPYSNTGSSTECEYYGYGWFVTYVDPNQYGKVANCPETPADTNLRMYEKFLQYSGSYPYSWVTSFTRLLERDQSIMVFSNYVKEGIESDCIAKEIRNIIFYSDKHRTEQCQQDLNQA</sequence>
<name>A0A2A5JVQ1_PSEO7</name>
<evidence type="ECO:0000313" key="5">
    <source>
        <dbReference type="EMBL" id="PCK33427.1"/>
    </source>
</evidence>